<dbReference type="Gene3D" id="1.25.10.10">
    <property type="entry name" value="Leucine-rich Repeat Variant"/>
    <property type="match status" value="1"/>
</dbReference>
<sequence length="888" mass="100158">MSCDIQPHALNMAYNQYDLEPILSINPMVHSIYPLTSHASGTASLSNQLGRLFAEWKPENISILISNLSRYADIHAQYLSYTEYPPQMLSYIIASPTNSGPAFTVFDAAVTLLSEILKLNTIGMDNVIGSFLRFIPYATPSLNKRTLPALYTALCALTEPNKKGPHYYRLIATISRYSTTCRSAILKEIESILPKDTQSDVPDLILFADVGIPGTKDEVLSLLRHIDMYLKVKKIQQISPANAEIFQQEFHFVQAGLLLLPRIAAAVYGSDAVSADAALIPSPPPAPQYEEFQLEEIKKVLKPTSDGTDSGVGSKISDEMWKSIENAVDKLMESQKDEQTQIYGQQSTDQSKTDNSNKVDSTELYSGVRGNDYLKEMIISIIENNFEWLSKHVDVRVRQVLAFILPVLSAILISEPGSMIHKPFNASDHPKKRFSDEKSQEVEYLEIDPSYKSVKPPKIDAQSELVKAMQTILEVETIVNPDTGKQTLQSIDAIRLAPESAIITSRAFFSTLPVLFHHLPTFDFDPTTMVWKGSGRDSSPTQPLGKFSLLKNHISLLCLNKDWRKRCYAVDVLTVDLPFLYLTLPEFGSPVGVTLKNDESTFLFKPFEHIRRYPINTLGQSQLDPNQWDDQSVPLSYLQRHHRSSLLEQHEKHLPQRLYSSTEFAQIGKDFRALPATMHNAHGTPVPFRPPHFPYTVSLQEIEREKLVPHRVEQQLTPNQRAKFLEIFPKEYISALLTLLGDQVYRVRLAACAGVARIVGMVPDNWIVDTLLPLIGILRNDGNYQIRLTFLIVLEHVSLYVSPNILETFIIPTVSHMLTDYSSSVRIKTLETLKFVLEQYHITTGRESSHKQAVKALFENAQENDTDRTVMQVAAYHLCDFQPISLQT</sequence>
<dbReference type="EMBL" id="JARBJD010000012">
    <property type="protein sequence ID" value="KAK2962147.1"/>
    <property type="molecule type" value="Genomic_DNA"/>
</dbReference>
<dbReference type="PANTHER" id="PTHR10648:SF4">
    <property type="entry name" value="PROTEIN PHOSPHATASE 2 (FORMERLY 2A), REGULATORY SUBUNIT A, BETA ISOFORM-RELATED"/>
    <property type="match status" value="1"/>
</dbReference>
<proteinExistence type="predicted"/>
<keyword evidence="1" id="KW-0677">Repeat</keyword>
<evidence type="ECO:0000256" key="2">
    <source>
        <dbReference type="SAM" id="MobiDB-lite"/>
    </source>
</evidence>
<dbReference type="InterPro" id="IPR051023">
    <property type="entry name" value="PP2A_Regulatory_Subunit_A"/>
</dbReference>
<accession>A0ABQ9YEE8</accession>
<dbReference type="SUPFAM" id="SSF48371">
    <property type="entry name" value="ARM repeat"/>
    <property type="match status" value="1"/>
</dbReference>
<feature type="compositionally biased region" description="Polar residues" evidence="2">
    <location>
        <begin position="340"/>
        <end position="350"/>
    </location>
</feature>
<dbReference type="InterPro" id="IPR016024">
    <property type="entry name" value="ARM-type_fold"/>
</dbReference>
<protein>
    <submittedName>
        <fullName evidence="3">Uncharacterized protein</fullName>
    </submittedName>
</protein>
<feature type="compositionally biased region" description="Basic and acidic residues" evidence="2">
    <location>
        <begin position="351"/>
        <end position="361"/>
    </location>
</feature>
<gene>
    <name evidence="3" type="ORF">BLNAU_2807</name>
</gene>
<evidence type="ECO:0000313" key="4">
    <source>
        <dbReference type="Proteomes" id="UP001281761"/>
    </source>
</evidence>
<evidence type="ECO:0000313" key="3">
    <source>
        <dbReference type="EMBL" id="KAK2962147.1"/>
    </source>
</evidence>
<dbReference type="InterPro" id="IPR011989">
    <property type="entry name" value="ARM-like"/>
</dbReference>
<reference evidence="3 4" key="1">
    <citation type="journal article" date="2022" name="bioRxiv">
        <title>Genomics of Preaxostyla Flagellates Illuminates Evolutionary Transitions and the Path Towards Mitochondrial Loss.</title>
        <authorList>
            <person name="Novak L.V.F."/>
            <person name="Treitli S.C."/>
            <person name="Pyrih J."/>
            <person name="Halakuc P."/>
            <person name="Pipaliya S.V."/>
            <person name="Vacek V."/>
            <person name="Brzon O."/>
            <person name="Soukal P."/>
            <person name="Eme L."/>
            <person name="Dacks J.B."/>
            <person name="Karnkowska A."/>
            <person name="Elias M."/>
            <person name="Hampl V."/>
        </authorList>
    </citation>
    <scope>NUCLEOTIDE SEQUENCE [LARGE SCALE GENOMIC DNA]</scope>
    <source>
        <strain evidence="3">NAU3</strain>
        <tissue evidence="3">Gut</tissue>
    </source>
</reference>
<name>A0ABQ9YEE8_9EUKA</name>
<evidence type="ECO:0000256" key="1">
    <source>
        <dbReference type="ARBA" id="ARBA00022737"/>
    </source>
</evidence>
<dbReference type="PANTHER" id="PTHR10648">
    <property type="entry name" value="SERINE/THREONINE-PROTEIN PHOSPHATASE PP2A 65 KDA REGULATORY SUBUNIT"/>
    <property type="match status" value="1"/>
</dbReference>
<comment type="caution">
    <text evidence="3">The sequence shown here is derived from an EMBL/GenBank/DDBJ whole genome shotgun (WGS) entry which is preliminary data.</text>
</comment>
<organism evidence="3 4">
    <name type="scientific">Blattamonas nauphoetae</name>
    <dbReference type="NCBI Taxonomy" id="2049346"/>
    <lineage>
        <taxon>Eukaryota</taxon>
        <taxon>Metamonada</taxon>
        <taxon>Preaxostyla</taxon>
        <taxon>Oxymonadida</taxon>
        <taxon>Blattamonas</taxon>
    </lineage>
</organism>
<feature type="region of interest" description="Disordered" evidence="2">
    <location>
        <begin position="335"/>
        <end position="362"/>
    </location>
</feature>
<dbReference type="Proteomes" id="UP001281761">
    <property type="component" value="Unassembled WGS sequence"/>
</dbReference>
<keyword evidence="4" id="KW-1185">Reference proteome</keyword>